<evidence type="ECO:0000313" key="2">
    <source>
        <dbReference type="Proteomes" id="UP000800038"/>
    </source>
</evidence>
<organism evidence="1 2">
    <name type="scientific">Clathrospora elynae</name>
    <dbReference type="NCBI Taxonomy" id="706981"/>
    <lineage>
        <taxon>Eukaryota</taxon>
        <taxon>Fungi</taxon>
        <taxon>Dikarya</taxon>
        <taxon>Ascomycota</taxon>
        <taxon>Pezizomycotina</taxon>
        <taxon>Dothideomycetes</taxon>
        <taxon>Pleosporomycetidae</taxon>
        <taxon>Pleosporales</taxon>
        <taxon>Diademaceae</taxon>
        <taxon>Clathrospora</taxon>
    </lineage>
</organism>
<evidence type="ECO:0000313" key="1">
    <source>
        <dbReference type="EMBL" id="KAF1943761.1"/>
    </source>
</evidence>
<protein>
    <submittedName>
        <fullName evidence="1">Uncharacterized protein</fullName>
    </submittedName>
</protein>
<gene>
    <name evidence="1" type="ORF">EJ02DRAFT_510709</name>
</gene>
<accession>A0A6A5STD2</accession>
<proteinExistence type="predicted"/>
<dbReference type="AlphaFoldDB" id="A0A6A5STD2"/>
<reference evidence="1" key="1">
    <citation type="journal article" date="2020" name="Stud. Mycol.">
        <title>101 Dothideomycetes genomes: a test case for predicting lifestyles and emergence of pathogens.</title>
        <authorList>
            <person name="Haridas S."/>
            <person name="Albert R."/>
            <person name="Binder M."/>
            <person name="Bloem J."/>
            <person name="Labutti K."/>
            <person name="Salamov A."/>
            <person name="Andreopoulos B."/>
            <person name="Baker S."/>
            <person name="Barry K."/>
            <person name="Bills G."/>
            <person name="Bluhm B."/>
            <person name="Cannon C."/>
            <person name="Castanera R."/>
            <person name="Culley D."/>
            <person name="Daum C."/>
            <person name="Ezra D."/>
            <person name="Gonzalez J."/>
            <person name="Henrissat B."/>
            <person name="Kuo A."/>
            <person name="Liang C."/>
            <person name="Lipzen A."/>
            <person name="Lutzoni F."/>
            <person name="Magnuson J."/>
            <person name="Mondo S."/>
            <person name="Nolan M."/>
            <person name="Ohm R."/>
            <person name="Pangilinan J."/>
            <person name="Park H.-J."/>
            <person name="Ramirez L."/>
            <person name="Alfaro M."/>
            <person name="Sun H."/>
            <person name="Tritt A."/>
            <person name="Yoshinaga Y."/>
            <person name="Zwiers L.-H."/>
            <person name="Turgeon B."/>
            <person name="Goodwin S."/>
            <person name="Spatafora J."/>
            <person name="Crous P."/>
            <person name="Grigoriev I."/>
        </authorList>
    </citation>
    <scope>NUCLEOTIDE SEQUENCE</scope>
    <source>
        <strain evidence="1">CBS 161.51</strain>
    </source>
</reference>
<dbReference type="Proteomes" id="UP000800038">
    <property type="component" value="Unassembled WGS sequence"/>
</dbReference>
<sequence length="184" mass="21293">MQVSKSFFVYGTAKGLPIQIHQPSSCSGNPNQNLRRQHSGYCPPDRNGPTFLLTPKKYIPNGPIIRLRRNQEPTSTKLHGSQILHLSKRWPSSRRHSLNTTIKSGILHLLRPISHSLLSTVHSPDSKLAILVMLHQSGRFERTVNTLYFSFTKARYWWRGVLAHMDVCMACTRLWRWKLIGWRR</sequence>
<dbReference type="EMBL" id="ML976022">
    <property type="protein sequence ID" value="KAF1943761.1"/>
    <property type="molecule type" value="Genomic_DNA"/>
</dbReference>
<name>A0A6A5STD2_9PLEO</name>
<keyword evidence="2" id="KW-1185">Reference proteome</keyword>